<gene>
    <name evidence="5" type="ORF">HPP92_019238</name>
</gene>
<dbReference type="InterPro" id="IPR036354">
    <property type="entry name" value="Prot_inh_pot1_sf"/>
</dbReference>
<evidence type="ECO:0000256" key="1">
    <source>
        <dbReference type="ARBA" id="ARBA00008210"/>
    </source>
</evidence>
<keyword evidence="2" id="KW-0646">Protease inhibitor</keyword>
<dbReference type="PANTHER" id="PTHR33091:SF29">
    <property type="entry name" value="SUBTILISIN INHIBITOR 1"/>
    <property type="match status" value="1"/>
</dbReference>
<dbReference type="Proteomes" id="UP000636800">
    <property type="component" value="Unassembled WGS sequence"/>
</dbReference>
<comment type="caution">
    <text evidence="5">The sequence shown here is derived from an EMBL/GenBank/DDBJ whole genome shotgun (WGS) entry which is preliminary data.</text>
</comment>
<keyword evidence="6" id="KW-1185">Reference proteome</keyword>
<evidence type="ECO:0000256" key="2">
    <source>
        <dbReference type="ARBA" id="ARBA00022690"/>
    </source>
</evidence>
<accession>A0A835QF73</accession>
<proteinExistence type="inferred from homology"/>
<dbReference type="PRINTS" id="PR00292">
    <property type="entry name" value="POTATOINHBTR"/>
</dbReference>
<name>A0A835QF73_VANPL</name>
<evidence type="ECO:0000256" key="3">
    <source>
        <dbReference type="ARBA" id="ARBA00022900"/>
    </source>
</evidence>
<comment type="similarity">
    <text evidence="1">Belongs to the protease inhibitor I13 (potato type I serine protease inhibitor) family.</text>
</comment>
<dbReference type="OrthoDB" id="1927254at2759"/>
<dbReference type="PANTHER" id="PTHR33091">
    <property type="entry name" value="PROTEIN, PUTATIVE, EXPRESSED-RELATED"/>
    <property type="match status" value="1"/>
</dbReference>
<keyword evidence="3" id="KW-0722">Serine protease inhibitor</keyword>
<evidence type="ECO:0000313" key="6">
    <source>
        <dbReference type="Proteomes" id="UP000636800"/>
    </source>
</evidence>
<dbReference type="GO" id="GO:0009611">
    <property type="term" value="P:response to wounding"/>
    <property type="evidence" value="ECO:0007669"/>
    <property type="project" value="InterPro"/>
</dbReference>
<dbReference type="EMBL" id="JADCNL010000009">
    <property type="protein sequence ID" value="KAG0467658.1"/>
    <property type="molecule type" value="Genomic_DNA"/>
</dbReference>
<protein>
    <submittedName>
        <fullName evidence="5">Uncharacterized protein</fullName>
    </submittedName>
</protein>
<dbReference type="SUPFAM" id="SSF54654">
    <property type="entry name" value="CI-2 family of serine protease inhibitors"/>
    <property type="match status" value="1"/>
</dbReference>
<dbReference type="Pfam" id="PF00280">
    <property type="entry name" value="potato_inhibit"/>
    <property type="match status" value="1"/>
</dbReference>
<feature type="chain" id="PRO_5032298597" evidence="4">
    <location>
        <begin position="30"/>
        <end position="93"/>
    </location>
</feature>
<feature type="signal peptide" evidence="4">
    <location>
        <begin position="1"/>
        <end position="29"/>
    </location>
</feature>
<evidence type="ECO:0000256" key="4">
    <source>
        <dbReference type="SAM" id="SignalP"/>
    </source>
</evidence>
<dbReference type="InterPro" id="IPR000864">
    <property type="entry name" value="Prot_inh_pot1"/>
</dbReference>
<organism evidence="5 6">
    <name type="scientific">Vanilla planifolia</name>
    <name type="common">Vanilla</name>
    <dbReference type="NCBI Taxonomy" id="51239"/>
    <lineage>
        <taxon>Eukaryota</taxon>
        <taxon>Viridiplantae</taxon>
        <taxon>Streptophyta</taxon>
        <taxon>Embryophyta</taxon>
        <taxon>Tracheophyta</taxon>
        <taxon>Spermatophyta</taxon>
        <taxon>Magnoliopsida</taxon>
        <taxon>Liliopsida</taxon>
        <taxon>Asparagales</taxon>
        <taxon>Orchidaceae</taxon>
        <taxon>Vanilloideae</taxon>
        <taxon>Vanilleae</taxon>
        <taxon>Vanilla</taxon>
    </lineage>
</organism>
<dbReference type="Gene3D" id="3.30.10.10">
    <property type="entry name" value="Trypsin Inhibitor V, subunit A"/>
    <property type="match status" value="1"/>
</dbReference>
<dbReference type="GO" id="GO:0004867">
    <property type="term" value="F:serine-type endopeptidase inhibitor activity"/>
    <property type="evidence" value="ECO:0007669"/>
    <property type="project" value="UniProtKB-KW"/>
</dbReference>
<keyword evidence="4" id="KW-0732">Signal</keyword>
<evidence type="ECO:0000313" key="5">
    <source>
        <dbReference type="EMBL" id="KAG0467658.1"/>
    </source>
</evidence>
<reference evidence="5 6" key="1">
    <citation type="journal article" date="2020" name="Nat. Food">
        <title>A phased Vanilla planifolia genome enables genetic improvement of flavour and production.</title>
        <authorList>
            <person name="Hasing T."/>
            <person name="Tang H."/>
            <person name="Brym M."/>
            <person name="Khazi F."/>
            <person name="Huang T."/>
            <person name="Chambers A.H."/>
        </authorList>
    </citation>
    <scope>NUCLEOTIDE SEQUENCE [LARGE SCALE GENOMIC DNA]</scope>
    <source>
        <tissue evidence="5">Leaf</tissue>
    </source>
</reference>
<dbReference type="AlphaFoldDB" id="A0A835QF73"/>
<sequence length="93" mass="10528">MKPAARSPAGIPLFSLLLFLLFFLAIVSGDLKTWPELVGKYPEEAEKVIKKEMPTAKIQVMKYGESVTQEFLPYRVRLFLDLEGKIAYPPRVG</sequence>